<name>A0A381N3R9_9ZZZZ</name>
<dbReference type="AlphaFoldDB" id="A0A381N3R9"/>
<proteinExistence type="predicted"/>
<sequence length="100" mass="11156">MFGFHLDYYFCCVLAVSGLLFILVAYRKSSLSVMPYCLGFILVLAAAILFFNTENRIVNDYQGGLDANEQIVLFALSALTALIIRKLSSAGKRIIRKNIN</sequence>
<evidence type="ECO:0000256" key="1">
    <source>
        <dbReference type="SAM" id="Phobius"/>
    </source>
</evidence>
<dbReference type="EMBL" id="UINC01000104">
    <property type="protein sequence ID" value="SUZ49119.1"/>
    <property type="molecule type" value="Genomic_DNA"/>
</dbReference>
<accession>A0A381N3R9</accession>
<keyword evidence="1" id="KW-1133">Transmembrane helix</keyword>
<feature type="transmembrane region" description="Helical" evidence="1">
    <location>
        <begin position="6"/>
        <end position="26"/>
    </location>
</feature>
<organism evidence="2">
    <name type="scientific">marine metagenome</name>
    <dbReference type="NCBI Taxonomy" id="408172"/>
    <lineage>
        <taxon>unclassified sequences</taxon>
        <taxon>metagenomes</taxon>
        <taxon>ecological metagenomes</taxon>
    </lineage>
</organism>
<gene>
    <name evidence="2" type="ORF">METZ01_LOCUS1973</name>
</gene>
<protein>
    <submittedName>
        <fullName evidence="2">Uncharacterized protein</fullName>
    </submittedName>
</protein>
<feature type="transmembrane region" description="Helical" evidence="1">
    <location>
        <begin position="33"/>
        <end position="51"/>
    </location>
</feature>
<feature type="transmembrane region" description="Helical" evidence="1">
    <location>
        <begin position="71"/>
        <end position="88"/>
    </location>
</feature>
<keyword evidence="1" id="KW-0812">Transmembrane</keyword>
<keyword evidence="1" id="KW-0472">Membrane</keyword>
<evidence type="ECO:0000313" key="2">
    <source>
        <dbReference type="EMBL" id="SUZ49119.1"/>
    </source>
</evidence>
<reference evidence="2" key="1">
    <citation type="submission" date="2018-05" db="EMBL/GenBank/DDBJ databases">
        <authorList>
            <person name="Lanie J.A."/>
            <person name="Ng W.-L."/>
            <person name="Kazmierczak K.M."/>
            <person name="Andrzejewski T.M."/>
            <person name="Davidsen T.M."/>
            <person name="Wayne K.J."/>
            <person name="Tettelin H."/>
            <person name="Glass J.I."/>
            <person name="Rusch D."/>
            <person name="Podicherti R."/>
            <person name="Tsui H.-C.T."/>
            <person name="Winkler M.E."/>
        </authorList>
    </citation>
    <scope>NUCLEOTIDE SEQUENCE</scope>
</reference>